<evidence type="ECO:0008006" key="4">
    <source>
        <dbReference type="Google" id="ProtNLM"/>
    </source>
</evidence>
<dbReference type="EMBL" id="CALNXK010000181">
    <property type="protein sequence ID" value="CAH3173412.1"/>
    <property type="molecule type" value="Genomic_DNA"/>
</dbReference>
<accession>A0ABN8R3Z1</accession>
<dbReference type="InterPro" id="IPR012337">
    <property type="entry name" value="RNaseH-like_sf"/>
</dbReference>
<keyword evidence="3" id="KW-1185">Reference proteome</keyword>
<proteinExistence type="predicted"/>
<organism evidence="2 3">
    <name type="scientific">Porites lobata</name>
    <dbReference type="NCBI Taxonomy" id="104759"/>
    <lineage>
        <taxon>Eukaryota</taxon>
        <taxon>Metazoa</taxon>
        <taxon>Cnidaria</taxon>
        <taxon>Anthozoa</taxon>
        <taxon>Hexacorallia</taxon>
        <taxon>Scleractinia</taxon>
        <taxon>Fungiina</taxon>
        <taxon>Poritidae</taxon>
        <taxon>Porites</taxon>
    </lineage>
</organism>
<reference evidence="2 3" key="1">
    <citation type="submission" date="2022-05" db="EMBL/GenBank/DDBJ databases">
        <authorList>
            <consortium name="Genoscope - CEA"/>
            <person name="William W."/>
        </authorList>
    </citation>
    <scope>NUCLEOTIDE SEQUENCE [LARGE SCALE GENOMIC DNA]</scope>
</reference>
<dbReference type="PANTHER" id="PTHR46880">
    <property type="entry name" value="RAS-ASSOCIATING DOMAIN-CONTAINING PROTEIN"/>
    <property type="match status" value="1"/>
</dbReference>
<comment type="caution">
    <text evidence="2">The sequence shown here is derived from an EMBL/GenBank/DDBJ whole genome shotgun (WGS) entry which is preliminary data.</text>
</comment>
<protein>
    <recommendedName>
        <fullName evidence="4">Zinc finger protein 862</fullName>
    </recommendedName>
</protein>
<feature type="region of interest" description="Disordered" evidence="1">
    <location>
        <begin position="36"/>
        <end position="55"/>
    </location>
</feature>
<evidence type="ECO:0000256" key="1">
    <source>
        <dbReference type="SAM" id="MobiDB-lite"/>
    </source>
</evidence>
<dbReference type="PANTHER" id="PTHR46880:SF5">
    <property type="entry name" value="DUF4371 DOMAIN-CONTAINING PROTEIN"/>
    <property type="match status" value="1"/>
</dbReference>
<sequence>MSAPKKTQRTLFEVFRPQQKRQRRETENFPYFTFSTTTDTVGSNPEAAVGSECSTGSTTCPADIVQELETPQPKAVPQPLKQKECTEPEEEKKLLEELLKETETSLLHHQSACSAVSCQKISAEDQKAQKSLKDKFMHEWLTDKSLAYCSKTGIWWLAYVEGKGMYCLLCRKHNTKNEQNKSKVFSSDPAVRYRKPTITSHADSRQHLAAIEAEHLQRVSTFHKESVNRENVPHDVLYKALMSVSWIAKHEIPIRKLVPLLQLLEKVGVTEMKYFTHRSAGSVHLGSKSADAQTLFTILTSKLQELKITTEKCSSFVSDGVNEMLGARSGLATRLKELNSTLISVHCICHKLALACADTSKDLDYIAGVERDLRTLWKAMENSPKRTNMYLSVQEELKSLRLQDQSKKIVARRLKKACHTRWLRGTLFTETLKLFFAPSSLLKRRTQWHVDF</sequence>
<evidence type="ECO:0000313" key="3">
    <source>
        <dbReference type="Proteomes" id="UP001159405"/>
    </source>
</evidence>
<dbReference type="SUPFAM" id="SSF53098">
    <property type="entry name" value="Ribonuclease H-like"/>
    <property type="match status" value="1"/>
</dbReference>
<dbReference type="Proteomes" id="UP001159405">
    <property type="component" value="Unassembled WGS sequence"/>
</dbReference>
<name>A0ABN8R3Z1_9CNID</name>
<evidence type="ECO:0000313" key="2">
    <source>
        <dbReference type="EMBL" id="CAH3173412.1"/>
    </source>
</evidence>
<gene>
    <name evidence="2" type="ORF">PLOB_00014077</name>
</gene>